<dbReference type="Pfam" id="PF09588">
    <property type="entry name" value="YqaJ"/>
    <property type="match status" value="1"/>
</dbReference>
<dbReference type="GO" id="GO:0006281">
    <property type="term" value="P:DNA repair"/>
    <property type="evidence" value="ECO:0007669"/>
    <property type="project" value="UniProtKB-ARBA"/>
</dbReference>
<evidence type="ECO:0000313" key="4">
    <source>
        <dbReference type="EMBL" id="KAK7092622.1"/>
    </source>
</evidence>
<dbReference type="InterPro" id="IPR011604">
    <property type="entry name" value="PDDEXK-like_dom_sf"/>
</dbReference>
<dbReference type="SMART" id="SM00513">
    <property type="entry name" value="SAP"/>
    <property type="match status" value="1"/>
</dbReference>
<dbReference type="SUPFAM" id="SSF52980">
    <property type="entry name" value="Restriction endonuclease-like"/>
    <property type="match status" value="1"/>
</dbReference>
<reference evidence="4 5" key="1">
    <citation type="submission" date="2024-02" db="EMBL/GenBank/DDBJ databases">
        <title>Chromosome-scale genome assembly of the rough periwinkle Littorina saxatilis.</title>
        <authorList>
            <person name="De Jode A."/>
            <person name="Faria R."/>
            <person name="Formenti G."/>
            <person name="Sims Y."/>
            <person name="Smith T.P."/>
            <person name="Tracey A."/>
            <person name="Wood J.M.D."/>
            <person name="Zagrodzka Z.B."/>
            <person name="Johannesson K."/>
            <person name="Butlin R.K."/>
            <person name="Leder E.H."/>
        </authorList>
    </citation>
    <scope>NUCLEOTIDE SEQUENCE [LARGE SCALE GENOMIC DNA]</scope>
    <source>
        <strain evidence="4">Snail1</strain>
        <tissue evidence="4">Muscle</tissue>
    </source>
</reference>
<dbReference type="InterPro" id="IPR019080">
    <property type="entry name" value="YqaJ_viral_recombinase"/>
</dbReference>
<dbReference type="Proteomes" id="UP001374579">
    <property type="component" value="Unassembled WGS sequence"/>
</dbReference>
<dbReference type="PANTHER" id="PTHR47526">
    <property type="entry name" value="ATP-DEPENDENT DNA HELICASE"/>
    <property type="match status" value="1"/>
</dbReference>
<dbReference type="InterPro" id="IPR011335">
    <property type="entry name" value="Restrct_endonuc-II-like"/>
</dbReference>
<dbReference type="SUPFAM" id="SSF68906">
    <property type="entry name" value="SAP domain"/>
    <property type="match status" value="1"/>
</dbReference>
<dbReference type="PROSITE" id="PS50966">
    <property type="entry name" value="ZF_SWIM"/>
    <property type="match status" value="1"/>
</dbReference>
<evidence type="ECO:0000256" key="1">
    <source>
        <dbReference type="PROSITE-ProRule" id="PRU00325"/>
    </source>
</evidence>
<dbReference type="InterPro" id="IPR003034">
    <property type="entry name" value="SAP_dom"/>
</dbReference>
<proteinExistence type="predicted"/>
<evidence type="ECO:0000259" key="2">
    <source>
        <dbReference type="PROSITE" id="PS50800"/>
    </source>
</evidence>
<keyword evidence="5" id="KW-1185">Reference proteome</keyword>
<evidence type="ECO:0008006" key="6">
    <source>
        <dbReference type="Google" id="ProtNLM"/>
    </source>
</evidence>
<keyword evidence="1" id="KW-0479">Metal-binding</keyword>
<keyword evidence="1" id="KW-0862">Zinc</keyword>
<gene>
    <name evidence="4" type="ORF">V1264_008342</name>
</gene>
<dbReference type="EMBL" id="JBAMIC010000021">
    <property type="protein sequence ID" value="KAK7092622.1"/>
    <property type="molecule type" value="Genomic_DNA"/>
</dbReference>
<sequence length="564" mass="64415">MDRNRDFRAWKVPELKTFLKDRGINVSGRKEELIARAKGCEALDISVNIHDDDSENSGLMLRQYELLTTPNGYKLPDPTKLDGWKDVLECPDVTDRHITEYLVHSRHRTEDKRQMGATRQLKASSLFKEGHVFSPNYHPIAEDCSHCFVSARVMPSLPGRDQRTTPHHFTWICLSKSDGVIHSADCSCTAGEGGSCNHIAAVLYMLADLTERRQQGLLSCTSQTCSWLQPRQRNLSPKKVTERPLRPSVPKNTGFVPGKVVMNFSRLRDKLVKCAPECGYVSVTADPAEQPEAVQFGLPQPSFLYCDWVDLRSKPCRLTFEHYVQSLSLTEKDREEMERGTRGQAKNFRWCQARLGRLTSSRFGAVMCRQEKTAPDSLVGEVMGYGFFDSVFTKWGRDHEAAARRQYFNRMTKCHHPLTTVSECGLLVDTAHPYLSTSPDGLVSCPHCSPSRGVLEIKCPYTHRNETVEEACKDNTFCCRLVDGKVMLKRNHKYFSQVQGQMAITGRQWCDFVVWTMKEMTVERIVFDKEMWESSISKLGAFFLKGVVPEIFSRRVQRKLRLYQ</sequence>
<organism evidence="4 5">
    <name type="scientific">Littorina saxatilis</name>
    <dbReference type="NCBI Taxonomy" id="31220"/>
    <lineage>
        <taxon>Eukaryota</taxon>
        <taxon>Metazoa</taxon>
        <taxon>Spiralia</taxon>
        <taxon>Lophotrochozoa</taxon>
        <taxon>Mollusca</taxon>
        <taxon>Gastropoda</taxon>
        <taxon>Caenogastropoda</taxon>
        <taxon>Littorinimorpha</taxon>
        <taxon>Littorinoidea</taxon>
        <taxon>Littorinidae</taxon>
        <taxon>Littorina</taxon>
    </lineage>
</organism>
<name>A0AAN9AT64_9CAEN</name>
<feature type="domain" description="SAP" evidence="2">
    <location>
        <begin position="7"/>
        <end position="41"/>
    </location>
</feature>
<accession>A0AAN9AT64</accession>
<dbReference type="InterPro" id="IPR007527">
    <property type="entry name" value="Znf_SWIM"/>
</dbReference>
<dbReference type="PROSITE" id="PS50800">
    <property type="entry name" value="SAP"/>
    <property type="match status" value="1"/>
</dbReference>
<evidence type="ECO:0000313" key="5">
    <source>
        <dbReference type="Proteomes" id="UP001374579"/>
    </source>
</evidence>
<dbReference type="AlphaFoldDB" id="A0AAN9AT64"/>
<feature type="domain" description="SWIM-type" evidence="3">
    <location>
        <begin position="170"/>
        <end position="207"/>
    </location>
</feature>
<protein>
    <recommendedName>
        <fullName evidence="6">SAP domain-containing protein</fullName>
    </recommendedName>
</protein>
<dbReference type="Gene3D" id="3.90.320.10">
    <property type="match status" value="1"/>
</dbReference>
<dbReference type="InterPro" id="IPR036361">
    <property type="entry name" value="SAP_dom_sf"/>
</dbReference>
<keyword evidence="1" id="KW-0863">Zinc-finger</keyword>
<comment type="caution">
    <text evidence="4">The sequence shown here is derived from an EMBL/GenBank/DDBJ whole genome shotgun (WGS) entry which is preliminary data.</text>
</comment>
<dbReference type="PANTHER" id="PTHR47526:SF3">
    <property type="entry name" value="PHD-TYPE DOMAIN-CONTAINING PROTEIN"/>
    <property type="match status" value="1"/>
</dbReference>
<dbReference type="GO" id="GO:0008270">
    <property type="term" value="F:zinc ion binding"/>
    <property type="evidence" value="ECO:0007669"/>
    <property type="project" value="UniProtKB-KW"/>
</dbReference>
<dbReference type="Pfam" id="PF02037">
    <property type="entry name" value="SAP"/>
    <property type="match status" value="1"/>
</dbReference>
<dbReference type="CDD" id="cd22343">
    <property type="entry name" value="PDDEXK_lambda_exonuclease-like"/>
    <property type="match status" value="1"/>
</dbReference>
<dbReference type="Gene3D" id="1.10.720.30">
    <property type="entry name" value="SAP domain"/>
    <property type="match status" value="1"/>
</dbReference>
<evidence type="ECO:0000259" key="3">
    <source>
        <dbReference type="PROSITE" id="PS50966"/>
    </source>
</evidence>